<dbReference type="AlphaFoldDB" id="A0A090D004"/>
<dbReference type="EMBL" id="CCEJ010000008">
    <property type="protein sequence ID" value="CDR34621.1"/>
    <property type="molecule type" value="Genomic_DNA"/>
</dbReference>
<organism evidence="2 3">
    <name type="scientific">Candidatus Criblamydia sequanensis CRIB-18</name>
    <dbReference type="NCBI Taxonomy" id="1437425"/>
    <lineage>
        <taxon>Bacteria</taxon>
        <taxon>Pseudomonadati</taxon>
        <taxon>Chlamydiota</taxon>
        <taxon>Chlamydiia</taxon>
        <taxon>Parachlamydiales</taxon>
        <taxon>Candidatus Criblamydiaceae</taxon>
        <taxon>Candidatus Criblamydia</taxon>
    </lineage>
</organism>
<protein>
    <recommendedName>
        <fullName evidence="4">Phosphate transport regulator</fullName>
    </recommendedName>
</protein>
<dbReference type="PANTHER" id="PTHR36536:SF3">
    <property type="entry name" value="UPF0111 PROTEIN HI_1603"/>
    <property type="match status" value="1"/>
</dbReference>
<dbReference type="PANTHER" id="PTHR36536">
    <property type="entry name" value="UPF0111 PROTEIN HI_1603"/>
    <property type="match status" value="1"/>
</dbReference>
<dbReference type="InterPro" id="IPR018445">
    <property type="entry name" value="Put_Phosphate_transp_reg"/>
</dbReference>
<dbReference type="NCBIfam" id="TIGR00153">
    <property type="entry name" value="TIGR00153 family protein"/>
    <property type="match status" value="1"/>
</dbReference>
<dbReference type="Pfam" id="PF01865">
    <property type="entry name" value="PhoU_div"/>
    <property type="match status" value="1"/>
</dbReference>
<dbReference type="Proteomes" id="UP000031552">
    <property type="component" value="Unassembled WGS sequence"/>
</dbReference>
<comment type="similarity">
    <text evidence="1">Belongs to the UPF0111 family.</text>
</comment>
<dbReference type="InterPro" id="IPR038078">
    <property type="entry name" value="PhoU-like_sf"/>
</dbReference>
<evidence type="ECO:0000313" key="3">
    <source>
        <dbReference type="Proteomes" id="UP000031552"/>
    </source>
</evidence>
<dbReference type="RefSeq" id="WP_237559234.1">
    <property type="nucleotide sequence ID" value="NZ_CCEJ010000008.1"/>
</dbReference>
<evidence type="ECO:0008006" key="4">
    <source>
        <dbReference type="Google" id="ProtNLM"/>
    </source>
</evidence>
<comment type="caution">
    <text evidence="2">The sequence shown here is derived from an EMBL/GenBank/DDBJ whole genome shotgun (WGS) entry which is preliminary data.</text>
</comment>
<evidence type="ECO:0000256" key="1">
    <source>
        <dbReference type="ARBA" id="ARBA00008591"/>
    </source>
</evidence>
<name>A0A090D004_9BACT</name>
<dbReference type="eggNOG" id="COG1392">
    <property type="taxonomic scope" value="Bacteria"/>
</dbReference>
<dbReference type="SUPFAM" id="SSF109755">
    <property type="entry name" value="PhoU-like"/>
    <property type="match status" value="1"/>
</dbReference>
<sequence length="205" mass="23529">MDKIADCVYHLVKMYEALANNNEKEVLDLADLISHLEHQADLIKNDIRNHLPKSLFLPVDKSHLLELLSLQDGIADAAEDAAVLTTLKPIVFLDTFKDEFFSFLQKNIETFDEVRLIINEMHDLLEASFGGAEAEKVSSFVDRVAYKEHEADLIQRQLLKKLFASENEMTYTTFHVWQRSIEAIGGISNLSERLALRVRRMLEIK</sequence>
<dbReference type="InterPro" id="IPR002727">
    <property type="entry name" value="DUF47"/>
</dbReference>
<dbReference type="Gene3D" id="1.20.58.220">
    <property type="entry name" value="Phosphate transport system protein phou homolog 2, domain 2"/>
    <property type="match status" value="1"/>
</dbReference>
<proteinExistence type="inferred from homology"/>
<gene>
    <name evidence="2" type="ORF">CSEC_1812</name>
</gene>
<reference evidence="2" key="1">
    <citation type="submission" date="2013-12" db="EMBL/GenBank/DDBJ databases">
        <authorList>
            <person name="Linke B."/>
        </authorList>
    </citation>
    <scope>NUCLEOTIDE SEQUENCE [LARGE SCALE GENOMIC DNA]</scope>
    <source>
        <strain evidence="2">CRIB-18</strain>
    </source>
</reference>
<keyword evidence="3" id="KW-1185">Reference proteome</keyword>
<accession>A0A090D004</accession>
<reference evidence="2" key="2">
    <citation type="submission" date="2014-09" db="EMBL/GenBank/DDBJ databases">
        <title>Criblamydia sequanensis harbors a mega-plasmid encoding arsenite resistance.</title>
        <authorList>
            <person name="Bertelli C."/>
            <person name="Goesmann A."/>
            <person name="Greub G."/>
        </authorList>
    </citation>
    <scope>NUCLEOTIDE SEQUENCE [LARGE SCALE GENOMIC DNA]</scope>
    <source>
        <strain evidence="2">CRIB-18</strain>
    </source>
</reference>
<evidence type="ECO:0000313" key="2">
    <source>
        <dbReference type="EMBL" id="CDR34621.1"/>
    </source>
</evidence>
<dbReference type="STRING" id="1437425.CSEC_1812"/>